<evidence type="ECO:0000313" key="1">
    <source>
        <dbReference type="EMBL" id="CAD8087098.1"/>
    </source>
</evidence>
<comment type="caution">
    <text evidence="1">The sequence shown here is derived from an EMBL/GenBank/DDBJ whole genome shotgun (WGS) entry which is preliminary data.</text>
</comment>
<evidence type="ECO:0000313" key="2">
    <source>
        <dbReference type="Proteomes" id="UP000692954"/>
    </source>
</evidence>
<name>A0A8S1N2D2_9CILI</name>
<dbReference type="Proteomes" id="UP000692954">
    <property type="component" value="Unassembled WGS sequence"/>
</dbReference>
<keyword evidence="2" id="KW-1185">Reference proteome</keyword>
<accession>A0A8S1N2D2</accession>
<dbReference type="EMBL" id="CAJJDN010000051">
    <property type="protein sequence ID" value="CAD8087098.1"/>
    <property type="molecule type" value="Genomic_DNA"/>
</dbReference>
<dbReference type="AlphaFoldDB" id="A0A8S1N2D2"/>
<sequence>MSTKSLMMKKSIYSQQLQLQLQQFVIIMRTQFTKFGITYMKLLGSNL</sequence>
<gene>
    <name evidence="1" type="ORF">PSON_ATCC_30995.1.T0510010</name>
</gene>
<proteinExistence type="predicted"/>
<organism evidence="1 2">
    <name type="scientific">Paramecium sonneborni</name>
    <dbReference type="NCBI Taxonomy" id="65129"/>
    <lineage>
        <taxon>Eukaryota</taxon>
        <taxon>Sar</taxon>
        <taxon>Alveolata</taxon>
        <taxon>Ciliophora</taxon>
        <taxon>Intramacronucleata</taxon>
        <taxon>Oligohymenophorea</taxon>
        <taxon>Peniculida</taxon>
        <taxon>Parameciidae</taxon>
        <taxon>Paramecium</taxon>
    </lineage>
</organism>
<protein>
    <submittedName>
        <fullName evidence="1">Uncharacterized protein</fullName>
    </submittedName>
</protein>
<reference evidence="1" key="1">
    <citation type="submission" date="2021-01" db="EMBL/GenBank/DDBJ databases">
        <authorList>
            <consortium name="Genoscope - CEA"/>
            <person name="William W."/>
        </authorList>
    </citation>
    <scope>NUCLEOTIDE SEQUENCE</scope>
</reference>